<dbReference type="InterPro" id="IPR036188">
    <property type="entry name" value="FAD/NAD-bd_sf"/>
</dbReference>
<accession>A0AA35M596</accession>
<dbReference type="InterPro" id="IPR002938">
    <property type="entry name" value="FAD-bd"/>
</dbReference>
<sequence>MNKLNAIIVGSGLAGLTAARILREHHDVKVYERGDSSTATGGQGIMIAPNGVKILEFIGYNQTLAGAVPILGFRTFGKDGTVKEDINVSLKHKFGADALTQKRAEFRNELIRLATAPSAELGIKGSPAQMVFNSPVVALDPEEGIISFKDGSTGSADVVIVADGVHSQLRKFVLGDDGYETGKTGLTCYQALDGLPLPHWWKPETCKNRLSLIYSGDESARFVTVYPFSHQTFFSLSCIAKVHPSSKTAVESWHTDADLDQLAELFSDFHEPLRRIINASREVKVWELRDLEPLPTWTRGRTIIIGDAAHVMTPMQGQGANMGIEDAESLRLLAPGTLRADVPGILKLTESVRKLRVEQVLSETRKAHCRLGVVERMARNWEFNSSYSGVEDALDAKRKDQAEP</sequence>
<protein>
    <recommendedName>
        <fullName evidence="6">FAD-binding domain-containing protein</fullName>
    </recommendedName>
</protein>
<evidence type="ECO:0000256" key="3">
    <source>
        <dbReference type="ARBA" id="ARBA00022827"/>
    </source>
</evidence>
<dbReference type="AlphaFoldDB" id="A0AA35M596"/>
<keyword evidence="2" id="KW-0285">Flavoprotein</keyword>
<comment type="similarity">
    <text evidence="1">Belongs to the paxM FAD-dependent monooxygenase family.</text>
</comment>
<dbReference type="PANTHER" id="PTHR13789">
    <property type="entry name" value="MONOOXYGENASE"/>
    <property type="match status" value="1"/>
</dbReference>
<dbReference type="Pfam" id="PF01494">
    <property type="entry name" value="FAD_binding_3"/>
    <property type="match status" value="1"/>
</dbReference>
<comment type="caution">
    <text evidence="7">The sequence shown here is derived from an EMBL/GenBank/DDBJ whole genome shotgun (WGS) entry which is preliminary data.</text>
</comment>
<evidence type="ECO:0000256" key="5">
    <source>
        <dbReference type="ARBA" id="ARBA00023033"/>
    </source>
</evidence>
<evidence type="ECO:0000256" key="4">
    <source>
        <dbReference type="ARBA" id="ARBA00023002"/>
    </source>
</evidence>
<dbReference type="PANTHER" id="PTHR13789:SF314">
    <property type="entry name" value="FAD-BINDING DOMAIN-CONTAINING PROTEIN"/>
    <property type="match status" value="1"/>
</dbReference>
<dbReference type="SUPFAM" id="SSF51905">
    <property type="entry name" value="FAD/NAD(P)-binding domain"/>
    <property type="match status" value="1"/>
</dbReference>
<proteinExistence type="inferred from homology"/>
<keyword evidence="3" id="KW-0274">FAD</keyword>
<evidence type="ECO:0000256" key="1">
    <source>
        <dbReference type="ARBA" id="ARBA00007992"/>
    </source>
</evidence>
<dbReference type="EMBL" id="CABFNP030001034">
    <property type="protein sequence ID" value="CAI6090713.1"/>
    <property type="molecule type" value="Genomic_DNA"/>
</dbReference>
<evidence type="ECO:0000313" key="7">
    <source>
        <dbReference type="EMBL" id="CAI6090713.1"/>
    </source>
</evidence>
<keyword evidence="4" id="KW-0560">Oxidoreductase</keyword>
<name>A0AA35M596_9HYPO</name>
<reference evidence="7" key="1">
    <citation type="submission" date="2023-01" db="EMBL/GenBank/DDBJ databases">
        <authorList>
            <person name="Piombo E."/>
        </authorList>
    </citation>
    <scope>NUCLEOTIDE SEQUENCE</scope>
</reference>
<dbReference type="InterPro" id="IPR050493">
    <property type="entry name" value="FAD-dep_Monooxygenase_BioMet"/>
</dbReference>
<dbReference type="Gene3D" id="3.50.50.60">
    <property type="entry name" value="FAD/NAD(P)-binding domain"/>
    <property type="match status" value="1"/>
</dbReference>
<keyword evidence="8" id="KW-1185">Reference proteome</keyword>
<evidence type="ECO:0000313" key="8">
    <source>
        <dbReference type="Proteomes" id="UP001160390"/>
    </source>
</evidence>
<evidence type="ECO:0000259" key="6">
    <source>
        <dbReference type="Pfam" id="PF01494"/>
    </source>
</evidence>
<dbReference type="Proteomes" id="UP001160390">
    <property type="component" value="Unassembled WGS sequence"/>
</dbReference>
<evidence type="ECO:0000256" key="2">
    <source>
        <dbReference type="ARBA" id="ARBA00022630"/>
    </source>
</evidence>
<organism evidence="7 8">
    <name type="scientific">Clonostachys chloroleuca</name>
    <dbReference type="NCBI Taxonomy" id="1926264"/>
    <lineage>
        <taxon>Eukaryota</taxon>
        <taxon>Fungi</taxon>
        <taxon>Dikarya</taxon>
        <taxon>Ascomycota</taxon>
        <taxon>Pezizomycotina</taxon>
        <taxon>Sordariomycetes</taxon>
        <taxon>Hypocreomycetidae</taxon>
        <taxon>Hypocreales</taxon>
        <taxon>Bionectriaceae</taxon>
        <taxon>Clonostachys</taxon>
    </lineage>
</organism>
<dbReference type="GO" id="GO:0004497">
    <property type="term" value="F:monooxygenase activity"/>
    <property type="evidence" value="ECO:0007669"/>
    <property type="project" value="UniProtKB-KW"/>
</dbReference>
<keyword evidence="5" id="KW-0503">Monooxygenase</keyword>
<gene>
    <name evidence="7" type="ORF">CCHLO57077_00018720</name>
</gene>
<feature type="domain" description="FAD-binding" evidence="6">
    <location>
        <begin position="5"/>
        <end position="360"/>
    </location>
</feature>
<dbReference type="PRINTS" id="PR00420">
    <property type="entry name" value="RNGMNOXGNASE"/>
</dbReference>
<dbReference type="GO" id="GO:0071949">
    <property type="term" value="F:FAD binding"/>
    <property type="evidence" value="ECO:0007669"/>
    <property type="project" value="InterPro"/>
</dbReference>
<dbReference type="SUPFAM" id="SSF54373">
    <property type="entry name" value="FAD-linked reductases, C-terminal domain"/>
    <property type="match status" value="1"/>
</dbReference>